<proteinExistence type="predicted"/>
<dbReference type="EMBL" id="PZQS01000002">
    <property type="protein sequence ID" value="PVD37402.1"/>
    <property type="molecule type" value="Genomic_DNA"/>
</dbReference>
<keyword evidence="2" id="KW-1185">Reference proteome</keyword>
<evidence type="ECO:0000313" key="1">
    <source>
        <dbReference type="EMBL" id="PVD37402.1"/>
    </source>
</evidence>
<dbReference type="AlphaFoldDB" id="A0A2T7PVF3"/>
<gene>
    <name evidence="1" type="ORF">C0Q70_04401</name>
</gene>
<dbReference type="Proteomes" id="UP000245119">
    <property type="component" value="Linkage Group LG2"/>
</dbReference>
<organism evidence="1 2">
    <name type="scientific">Pomacea canaliculata</name>
    <name type="common">Golden apple snail</name>
    <dbReference type="NCBI Taxonomy" id="400727"/>
    <lineage>
        <taxon>Eukaryota</taxon>
        <taxon>Metazoa</taxon>
        <taxon>Spiralia</taxon>
        <taxon>Lophotrochozoa</taxon>
        <taxon>Mollusca</taxon>
        <taxon>Gastropoda</taxon>
        <taxon>Caenogastropoda</taxon>
        <taxon>Architaenioglossa</taxon>
        <taxon>Ampullarioidea</taxon>
        <taxon>Ampullariidae</taxon>
        <taxon>Pomacea</taxon>
    </lineage>
</organism>
<protein>
    <submittedName>
        <fullName evidence="1">Uncharacterized protein</fullName>
    </submittedName>
</protein>
<comment type="caution">
    <text evidence="1">The sequence shown here is derived from an EMBL/GenBank/DDBJ whole genome shotgun (WGS) entry which is preliminary data.</text>
</comment>
<reference evidence="1 2" key="1">
    <citation type="submission" date="2018-04" db="EMBL/GenBank/DDBJ databases">
        <title>The genome of golden apple snail Pomacea canaliculata provides insight into stress tolerance and invasive adaptation.</title>
        <authorList>
            <person name="Liu C."/>
            <person name="Liu B."/>
            <person name="Ren Y."/>
            <person name="Zhang Y."/>
            <person name="Wang H."/>
            <person name="Li S."/>
            <person name="Jiang F."/>
            <person name="Yin L."/>
            <person name="Zhang G."/>
            <person name="Qian W."/>
            <person name="Fan W."/>
        </authorList>
    </citation>
    <scope>NUCLEOTIDE SEQUENCE [LARGE SCALE GENOMIC DNA]</scope>
    <source>
        <strain evidence="1">SZHN2017</strain>
        <tissue evidence="1">Muscle</tissue>
    </source>
</reference>
<accession>A0A2T7PVF3</accession>
<name>A0A2T7PVF3_POMCA</name>
<evidence type="ECO:0000313" key="2">
    <source>
        <dbReference type="Proteomes" id="UP000245119"/>
    </source>
</evidence>
<sequence>MLAVNSCRKSLLTALSLKNGYPPILTRSYSESHSSQAWFCCQEAEDSSRSDGCPATRHSLTEHQATSASSTAVTHLQLSDFSLIYSSRSTGQLSIRRLVLSRALKVHCPARTSMTMTHSCKRAVSEGVTMTGVVLLTAVLGGCCVTRGDLLSGFKCYQCSYSYDPGATSNNMDCIYSPARVADVHINYHCDKRCYTQEFYSLENSRVESIIRTCNWKNDSGYCIKDSLSITCYDSCAFDLCNDIQQPLHEIFPIKDSSGGTDGQTSDMSHCHGAGVTVMMTAMATAVLTTCLLV</sequence>